<evidence type="ECO:0000256" key="1">
    <source>
        <dbReference type="SAM" id="Phobius"/>
    </source>
</evidence>
<organism evidence="2">
    <name type="scientific">Mycobacterium xenopi 4042</name>
    <dbReference type="NCBI Taxonomy" id="1299334"/>
    <lineage>
        <taxon>Bacteria</taxon>
        <taxon>Bacillati</taxon>
        <taxon>Actinomycetota</taxon>
        <taxon>Actinomycetes</taxon>
        <taxon>Mycobacteriales</taxon>
        <taxon>Mycobacteriaceae</taxon>
        <taxon>Mycobacterium</taxon>
    </lineage>
</organism>
<comment type="caution">
    <text evidence="2">The sequence shown here is derived from an EMBL/GenBank/DDBJ whole genome shotgun (WGS) entry which is preliminary data.</text>
</comment>
<protein>
    <submittedName>
        <fullName evidence="2">Proton (H+) antiporter-1 domain protein</fullName>
    </submittedName>
</protein>
<reference evidence="2" key="1">
    <citation type="submission" date="2014-01" db="EMBL/GenBank/DDBJ databases">
        <authorList>
            <person name="Brown-Elliot B."/>
            <person name="Wallace R."/>
            <person name="Lenaerts A."/>
            <person name="Ordway D."/>
            <person name="DeGroote M.A."/>
            <person name="Parker T."/>
            <person name="Sizemore C."/>
            <person name="Tallon L.J."/>
            <person name="Sadzewicz L.K."/>
            <person name="Sengamalay N."/>
            <person name="Fraser C.M."/>
            <person name="Hine E."/>
            <person name="Shefchek K.A."/>
            <person name="Das S.P."/>
            <person name="Tettelin H."/>
        </authorList>
    </citation>
    <scope>NUCLEOTIDE SEQUENCE [LARGE SCALE GENOMIC DNA]</scope>
    <source>
        <strain evidence="2">4042</strain>
    </source>
</reference>
<gene>
    <name evidence="2" type="primary">yjcE</name>
    <name evidence="2" type="ORF">I553_7987</name>
</gene>
<proteinExistence type="predicted"/>
<evidence type="ECO:0000313" key="2">
    <source>
        <dbReference type="EMBL" id="EUA65805.1"/>
    </source>
</evidence>
<keyword evidence="1" id="KW-1133">Transmembrane helix</keyword>
<dbReference type="EMBL" id="JAOB01000026">
    <property type="protein sequence ID" value="EUA65805.1"/>
    <property type="molecule type" value="Genomic_DNA"/>
</dbReference>
<dbReference type="AlphaFoldDB" id="X8DEC6"/>
<name>X8DEC6_MYCXE</name>
<feature type="transmembrane region" description="Helical" evidence="1">
    <location>
        <begin position="33"/>
        <end position="51"/>
    </location>
</feature>
<dbReference type="PATRIC" id="fig|1299334.3.peg.2150"/>
<sequence length="78" mass="8813">MHCSGVVAVLVAALVLSYVGPRVIRARSRLQSFAFWDMSTFLINGSLWVFVGSRSRERCAGFRTSTAGFATPRCWRWR</sequence>
<keyword evidence="1" id="KW-0812">Transmembrane</keyword>
<keyword evidence="1" id="KW-0472">Membrane</keyword>
<accession>X8DEC6</accession>